<sequence>MYTTLDEKFTSQEFRKSPKVQIDTEYKVDFVDKWSLDYKAIIVAGSYNLNPSYPSFFRRSLKQPYFIPMMELNPDNQVKVKATISCFKLNGFYF</sequence>
<protein>
    <submittedName>
        <fullName evidence="1">Uncharacterized protein</fullName>
    </submittedName>
</protein>
<proteinExistence type="predicted"/>
<gene>
    <name evidence="1" type="ORF">BpHYR1_035974</name>
</gene>
<evidence type="ECO:0000313" key="2">
    <source>
        <dbReference type="Proteomes" id="UP000276133"/>
    </source>
</evidence>
<keyword evidence="2" id="KW-1185">Reference proteome</keyword>
<dbReference type="EMBL" id="REGN01013576">
    <property type="protein sequence ID" value="RMZ93749.1"/>
    <property type="molecule type" value="Genomic_DNA"/>
</dbReference>
<comment type="caution">
    <text evidence="1">The sequence shown here is derived from an EMBL/GenBank/DDBJ whole genome shotgun (WGS) entry which is preliminary data.</text>
</comment>
<dbReference type="Proteomes" id="UP000276133">
    <property type="component" value="Unassembled WGS sequence"/>
</dbReference>
<evidence type="ECO:0000313" key="1">
    <source>
        <dbReference type="EMBL" id="RMZ93749.1"/>
    </source>
</evidence>
<reference evidence="1 2" key="1">
    <citation type="journal article" date="2018" name="Sci. Rep.">
        <title>Genomic signatures of local adaptation to the degree of environmental predictability in rotifers.</title>
        <authorList>
            <person name="Franch-Gras L."/>
            <person name="Hahn C."/>
            <person name="Garcia-Roger E.M."/>
            <person name="Carmona M.J."/>
            <person name="Serra M."/>
            <person name="Gomez A."/>
        </authorList>
    </citation>
    <scope>NUCLEOTIDE SEQUENCE [LARGE SCALE GENOMIC DNA]</scope>
    <source>
        <strain evidence="1">HYR1</strain>
    </source>
</reference>
<organism evidence="1 2">
    <name type="scientific">Brachionus plicatilis</name>
    <name type="common">Marine rotifer</name>
    <name type="synonym">Brachionus muelleri</name>
    <dbReference type="NCBI Taxonomy" id="10195"/>
    <lineage>
        <taxon>Eukaryota</taxon>
        <taxon>Metazoa</taxon>
        <taxon>Spiralia</taxon>
        <taxon>Gnathifera</taxon>
        <taxon>Rotifera</taxon>
        <taxon>Eurotatoria</taxon>
        <taxon>Monogononta</taxon>
        <taxon>Pseudotrocha</taxon>
        <taxon>Ploima</taxon>
        <taxon>Brachionidae</taxon>
        <taxon>Brachionus</taxon>
    </lineage>
</organism>
<name>A0A3M7P499_BRAPC</name>
<dbReference type="AlphaFoldDB" id="A0A3M7P499"/>
<accession>A0A3M7P499</accession>